<dbReference type="EC" id="1.14.14.12" evidence="3"/>
<evidence type="ECO:0000256" key="1">
    <source>
        <dbReference type="ARBA" id="ARBA00023002"/>
    </source>
</evidence>
<evidence type="ECO:0000313" key="3">
    <source>
        <dbReference type="EMBL" id="BDY31281.1"/>
    </source>
</evidence>
<gene>
    <name evidence="3" type="primary">hsaA_4</name>
    <name evidence="3" type="ORF">hbim_05233</name>
</gene>
<accession>A0AAI8TZM1</accession>
<dbReference type="GO" id="GO:0050660">
    <property type="term" value="F:flavin adenine dinucleotide binding"/>
    <property type="evidence" value="ECO:0007669"/>
    <property type="project" value="InterPro"/>
</dbReference>
<sequence length="313" mass="32487">MADQPDLTAESLAVLHDSAATRLLQPVRFGGRAVDTREFVSAVADLAATDGSAGWLAAMVNAAAHQVDGLGATAAEQVWGADPAALVTVGVGRGHLTTRRGLLHLTGRWDSVTGAEVADWLLLSAEFDGTARLVLVPRDGVELRRPDLRGLRAAGISDATVSDAIVEPGQVFDENPCRGGTFTAIAGAGAAAAVVGAAHGIWRAHVEQVRNRLATSFGSEDATERTSSAVTVARAASAIDAARLQLDASLHEPHVAAARAQQQAVTRTRTAADRLLSSGNRHALDGADPVSRGWLDVLAGYRLTIRLLQGVGD</sequence>
<name>A0AAI8TZM1_MYCME</name>
<dbReference type="Proteomes" id="UP001241092">
    <property type="component" value="Chromosome"/>
</dbReference>
<evidence type="ECO:0000313" key="4">
    <source>
        <dbReference type="Proteomes" id="UP001241092"/>
    </source>
</evidence>
<dbReference type="Gene3D" id="1.20.140.10">
    <property type="entry name" value="Butyryl-CoA Dehydrogenase, subunit A, domain 3"/>
    <property type="match status" value="1"/>
</dbReference>
<protein>
    <submittedName>
        <fullName evidence="3">Flavin-dependent monooxygenase, oxygenase subunit HsaA</fullName>
        <ecNumber evidence="3">1.14.14.12</ecNumber>
    </submittedName>
</protein>
<dbReference type="InterPro" id="IPR046373">
    <property type="entry name" value="Acyl-CoA_Oxase/DH_mid-dom_sf"/>
</dbReference>
<evidence type="ECO:0000259" key="2">
    <source>
        <dbReference type="Pfam" id="PF08028"/>
    </source>
</evidence>
<dbReference type="EMBL" id="AP027452">
    <property type="protein sequence ID" value="BDY31281.1"/>
    <property type="molecule type" value="Genomic_DNA"/>
</dbReference>
<dbReference type="RefSeq" id="WP_286211683.1">
    <property type="nucleotide sequence ID" value="NZ_AP027452.1"/>
</dbReference>
<dbReference type="SUPFAM" id="SSF56645">
    <property type="entry name" value="Acyl-CoA dehydrogenase NM domain-like"/>
    <property type="match status" value="1"/>
</dbReference>
<dbReference type="Pfam" id="PF08028">
    <property type="entry name" value="Acyl-CoA_dh_2"/>
    <property type="match status" value="1"/>
</dbReference>
<keyword evidence="1 3" id="KW-0560">Oxidoreductase</keyword>
<dbReference type="AlphaFoldDB" id="A0AAI8TZM1"/>
<dbReference type="Gene3D" id="1.10.540.10">
    <property type="entry name" value="Acyl-CoA dehydrogenase/oxidase, N-terminal domain"/>
    <property type="match status" value="1"/>
</dbReference>
<dbReference type="InterPro" id="IPR037069">
    <property type="entry name" value="AcylCoA_DH/ox_N_sf"/>
</dbReference>
<dbReference type="Gene3D" id="2.40.110.10">
    <property type="entry name" value="Butyryl-CoA Dehydrogenase, subunit A, domain 2"/>
    <property type="match status" value="1"/>
</dbReference>
<dbReference type="GO" id="GO:0016627">
    <property type="term" value="F:oxidoreductase activity, acting on the CH-CH group of donors"/>
    <property type="evidence" value="ECO:0007669"/>
    <property type="project" value="InterPro"/>
</dbReference>
<feature type="domain" description="Acyl-CoA dehydrogenase C-terminal" evidence="2">
    <location>
        <begin position="189"/>
        <end position="297"/>
    </location>
</feature>
<dbReference type="InterPro" id="IPR009100">
    <property type="entry name" value="AcylCoA_DH/oxidase_NM_dom_sf"/>
</dbReference>
<dbReference type="GO" id="GO:0036383">
    <property type="term" value="F:3-hydroxy-9,10-secoandrosta-1,3,5(10)-triene-9,17-dione monooxygenase activity"/>
    <property type="evidence" value="ECO:0007669"/>
    <property type="project" value="UniProtKB-EC"/>
</dbReference>
<proteinExistence type="predicted"/>
<reference evidence="3" key="1">
    <citation type="submission" date="2023-03" db="EMBL/GenBank/DDBJ databases">
        <title>Draft genome sequence of a Mycolicibacterium mageritense strain H4_3_1 isolated from a hybrid biological-inorganic system reactor.</title>
        <authorList>
            <person name="Feng X."/>
            <person name="Kazama D."/>
            <person name="Sato K."/>
            <person name="Kobayashi H."/>
        </authorList>
    </citation>
    <scope>NUCLEOTIDE SEQUENCE</scope>
    <source>
        <strain evidence="3">H4_3_1</strain>
    </source>
</reference>
<keyword evidence="3" id="KW-0503">Monooxygenase</keyword>
<organism evidence="3 4">
    <name type="scientific">Mycolicibacterium mageritense</name>
    <name type="common">Mycobacterium mageritense</name>
    <dbReference type="NCBI Taxonomy" id="53462"/>
    <lineage>
        <taxon>Bacteria</taxon>
        <taxon>Bacillati</taxon>
        <taxon>Actinomycetota</taxon>
        <taxon>Actinomycetes</taxon>
        <taxon>Mycobacteriales</taxon>
        <taxon>Mycobacteriaceae</taxon>
        <taxon>Mycolicibacterium</taxon>
    </lineage>
</organism>
<dbReference type="InterPro" id="IPR013107">
    <property type="entry name" value="Acyl-CoA_DH_C"/>
</dbReference>